<reference evidence="1 2" key="2">
    <citation type="journal article" date="2022" name="Mol. Ecol. Resour.">
        <title>The genomes of chicory, endive, great burdock and yacon provide insights into Asteraceae paleo-polyploidization history and plant inulin production.</title>
        <authorList>
            <person name="Fan W."/>
            <person name="Wang S."/>
            <person name="Wang H."/>
            <person name="Wang A."/>
            <person name="Jiang F."/>
            <person name="Liu H."/>
            <person name="Zhao H."/>
            <person name="Xu D."/>
            <person name="Zhang Y."/>
        </authorList>
    </citation>
    <scope>NUCLEOTIDE SEQUENCE [LARGE SCALE GENOMIC DNA]</scope>
    <source>
        <strain evidence="2">cv. Niubang</strain>
    </source>
</reference>
<gene>
    <name evidence="1" type="ORF">L6452_34538</name>
</gene>
<accession>A0ACB8YHU9</accession>
<organism evidence="1 2">
    <name type="scientific">Arctium lappa</name>
    <name type="common">Greater burdock</name>
    <name type="synonym">Lappa major</name>
    <dbReference type="NCBI Taxonomy" id="4217"/>
    <lineage>
        <taxon>Eukaryota</taxon>
        <taxon>Viridiplantae</taxon>
        <taxon>Streptophyta</taxon>
        <taxon>Embryophyta</taxon>
        <taxon>Tracheophyta</taxon>
        <taxon>Spermatophyta</taxon>
        <taxon>Magnoliopsida</taxon>
        <taxon>eudicotyledons</taxon>
        <taxon>Gunneridae</taxon>
        <taxon>Pentapetalae</taxon>
        <taxon>asterids</taxon>
        <taxon>campanulids</taxon>
        <taxon>Asterales</taxon>
        <taxon>Asteraceae</taxon>
        <taxon>Carduoideae</taxon>
        <taxon>Cardueae</taxon>
        <taxon>Arctiinae</taxon>
        <taxon>Arctium</taxon>
    </lineage>
</organism>
<protein>
    <submittedName>
        <fullName evidence="1">Uncharacterized protein</fullName>
    </submittedName>
</protein>
<comment type="caution">
    <text evidence="1">The sequence shown here is derived from an EMBL/GenBank/DDBJ whole genome shotgun (WGS) entry which is preliminary data.</text>
</comment>
<evidence type="ECO:0000313" key="1">
    <source>
        <dbReference type="EMBL" id="KAI3685297.1"/>
    </source>
</evidence>
<name>A0ACB8YHU9_ARCLA</name>
<keyword evidence="2" id="KW-1185">Reference proteome</keyword>
<reference evidence="2" key="1">
    <citation type="journal article" date="2022" name="Mol. Ecol. Resour.">
        <title>The genomes of chicory, endive, great burdock and yacon provide insights into Asteraceae palaeo-polyploidization history and plant inulin production.</title>
        <authorList>
            <person name="Fan W."/>
            <person name="Wang S."/>
            <person name="Wang H."/>
            <person name="Wang A."/>
            <person name="Jiang F."/>
            <person name="Liu H."/>
            <person name="Zhao H."/>
            <person name="Xu D."/>
            <person name="Zhang Y."/>
        </authorList>
    </citation>
    <scope>NUCLEOTIDE SEQUENCE [LARGE SCALE GENOMIC DNA]</scope>
    <source>
        <strain evidence="2">cv. Niubang</strain>
    </source>
</reference>
<evidence type="ECO:0000313" key="2">
    <source>
        <dbReference type="Proteomes" id="UP001055879"/>
    </source>
</evidence>
<sequence>MPGDMMAARDTSAAAGFGRSRHHEEIVVLGSGCGPVLGRTCHGCPVGGRHTYGGVPTRMIDENRVADDGHTWNLTVVILLTEREIKFLEIPLTDYKGATSYLASLSDALVLALVDQIKRHEYDEVLKMCC</sequence>
<dbReference type="EMBL" id="CM042058">
    <property type="protein sequence ID" value="KAI3685297.1"/>
    <property type="molecule type" value="Genomic_DNA"/>
</dbReference>
<proteinExistence type="predicted"/>
<dbReference type="Proteomes" id="UP001055879">
    <property type="component" value="Linkage Group LG12"/>
</dbReference>